<name>A0A5C3FBE2_9BASI</name>
<feature type="signal peptide" evidence="1">
    <location>
        <begin position="1"/>
        <end position="19"/>
    </location>
</feature>
<gene>
    <name evidence="2" type="ORF">PSFLO_07256</name>
</gene>
<evidence type="ECO:0000256" key="1">
    <source>
        <dbReference type="SAM" id="SignalP"/>
    </source>
</evidence>
<dbReference type="Proteomes" id="UP000323386">
    <property type="component" value="Unassembled WGS sequence"/>
</dbReference>
<reference evidence="2 3" key="1">
    <citation type="submission" date="2018-03" db="EMBL/GenBank/DDBJ databases">
        <authorList>
            <person name="Guldener U."/>
        </authorList>
    </citation>
    <scope>NUCLEOTIDE SEQUENCE [LARGE SCALE GENOMIC DNA]</scope>
    <source>
        <strain evidence="2 3">DAOM196992</strain>
    </source>
</reference>
<evidence type="ECO:0000313" key="3">
    <source>
        <dbReference type="Proteomes" id="UP000323386"/>
    </source>
</evidence>
<accession>A0A5C3FBE2</accession>
<feature type="chain" id="PRO_5022719864" evidence="1">
    <location>
        <begin position="20"/>
        <end position="106"/>
    </location>
</feature>
<keyword evidence="1" id="KW-0732">Signal</keyword>
<organism evidence="2 3">
    <name type="scientific">Pseudozyma flocculosa</name>
    <dbReference type="NCBI Taxonomy" id="84751"/>
    <lineage>
        <taxon>Eukaryota</taxon>
        <taxon>Fungi</taxon>
        <taxon>Dikarya</taxon>
        <taxon>Basidiomycota</taxon>
        <taxon>Ustilaginomycotina</taxon>
        <taxon>Ustilaginomycetes</taxon>
        <taxon>Ustilaginales</taxon>
        <taxon>Ustilaginaceae</taxon>
        <taxon>Pseudozyma</taxon>
    </lineage>
</organism>
<evidence type="ECO:0000313" key="2">
    <source>
        <dbReference type="EMBL" id="SPO41774.1"/>
    </source>
</evidence>
<protein>
    <submittedName>
        <fullName evidence="2">Uncharacterized protein</fullName>
    </submittedName>
</protein>
<proteinExistence type="predicted"/>
<keyword evidence="3" id="KW-1185">Reference proteome</keyword>
<dbReference type="EMBL" id="OOIP01000031">
    <property type="protein sequence ID" value="SPO41774.1"/>
    <property type="molecule type" value="Genomic_DNA"/>
</dbReference>
<sequence>MKTTAELVIALQLVAIVRGRICASRLRPTTTEAGHDRVLAKRTLEGATFTEPLKALEAVTELGKLRPQDHTVDTVVEALSKLVPEDMVFVMKALRRADSVKAATLD</sequence>
<dbReference type="AlphaFoldDB" id="A0A5C3FBE2"/>